<dbReference type="InterPro" id="IPR029060">
    <property type="entry name" value="PIN-like_dom_sf"/>
</dbReference>
<dbReference type="Proteomes" id="UP001301388">
    <property type="component" value="Unassembled WGS sequence"/>
</dbReference>
<dbReference type="PANTHER" id="PTHR34610:SF3">
    <property type="entry name" value="SSL7007 PROTEIN"/>
    <property type="match status" value="1"/>
</dbReference>
<feature type="domain" description="PIN" evidence="1">
    <location>
        <begin position="4"/>
        <end position="117"/>
    </location>
</feature>
<gene>
    <name evidence="2" type="ORF">VB774_00395</name>
</gene>
<keyword evidence="3" id="KW-1185">Reference proteome</keyword>
<accession>A0ABU5TEF7</accession>
<comment type="caution">
    <text evidence="2">The sequence shown here is derived from an EMBL/GenBank/DDBJ whole genome shotgun (WGS) entry which is preliminary data.</text>
</comment>
<evidence type="ECO:0000313" key="3">
    <source>
        <dbReference type="Proteomes" id="UP001301388"/>
    </source>
</evidence>
<dbReference type="SMART" id="SM00670">
    <property type="entry name" value="PINc"/>
    <property type="match status" value="1"/>
</dbReference>
<name>A0ABU5TEF7_9CYAN</name>
<dbReference type="Pfam" id="PF13470">
    <property type="entry name" value="PIN_3"/>
    <property type="match status" value="1"/>
</dbReference>
<dbReference type="EMBL" id="JAYGIE010000001">
    <property type="protein sequence ID" value="MEA5476068.1"/>
    <property type="molecule type" value="Genomic_DNA"/>
</dbReference>
<dbReference type="InterPro" id="IPR002716">
    <property type="entry name" value="PIN_dom"/>
</dbReference>
<dbReference type="SUPFAM" id="SSF88723">
    <property type="entry name" value="PIN domain-like"/>
    <property type="match status" value="1"/>
</dbReference>
<dbReference type="RefSeq" id="WP_323258945.1">
    <property type="nucleotide sequence ID" value="NZ_JAYGIE010000001.1"/>
</dbReference>
<dbReference type="InterPro" id="IPR002850">
    <property type="entry name" value="PIN_toxin-like"/>
</dbReference>
<dbReference type="Gene3D" id="3.40.50.1010">
    <property type="entry name" value="5'-nuclease"/>
    <property type="match status" value="1"/>
</dbReference>
<evidence type="ECO:0000259" key="1">
    <source>
        <dbReference type="SMART" id="SM00670"/>
    </source>
</evidence>
<dbReference type="PANTHER" id="PTHR34610">
    <property type="entry name" value="SSL7007 PROTEIN"/>
    <property type="match status" value="1"/>
</dbReference>
<evidence type="ECO:0000313" key="2">
    <source>
        <dbReference type="EMBL" id="MEA5476068.1"/>
    </source>
</evidence>
<protein>
    <submittedName>
        <fullName evidence="2">Toxin-antitoxin system toxin component, PIN family</fullName>
    </submittedName>
</protein>
<reference evidence="2 3" key="1">
    <citation type="submission" date="2023-12" db="EMBL/GenBank/DDBJ databases">
        <title>Baltic Sea Cyanobacteria.</title>
        <authorList>
            <person name="Delbaje E."/>
            <person name="Fewer D.P."/>
            <person name="Shishido T.K."/>
        </authorList>
    </citation>
    <scope>NUCLEOTIDE SEQUENCE [LARGE SCALE GENOMIC DNA]</scope>
    <source>
        <strain evidence="2 3">UHCC 0370</strain>
    </source>
</reference>
<dbReference type="NCBIfam" id="TIGR00305">
    <property type="entry name" value="putative toxin-antitoxin system toxin component, PIN family"/>
    <property type="match status" value="1"/>
</dbReference>
<organism evidence="2 3">
    <name type="scientific">Pseudanabaena galeata UHCC 0370</name>
    <dbReference type="NCBI Taxonomy" id="3110310"/>
    <lineage>
        <taxon>Bacteria</taxon>
        <taxon>Bacillati</taxon>
        <taxon>Cyanobacteriota</taxon>
        <taxon>Cyanophyceae</taxon>
        <taxon>Pseudanabaenales</taxon>
        <taxon>Pseudanabaenaceae</taxon>
        <taxon>Pseudanabaena</taxon>
    </lineage>
</organism>
<sequence length="139" mass="15877">MQNNRLVFDTNVTISALMFPNSTPRKVFDLAKSQGVILSSTAIILELNEVLSLRRFERYFSAEERIQFVSKFFADAEIVEIKETVQACRDIKDDKFLELAVNGKANYIITGDQDLLVLHPFQNINIITPNLFLQSFSTN</sequence>
<proteinExistence type="predicted"/>